<dbReference type="EMBL" id="CALNXK010000342">
    <property type="protein sequence ID" value="CAH3183087.1"/>
    <property type="molecule type" value="Genomic_DNA"/>
</dbReference>
<keyword evidence="3" id="KW-1185">Reference proteome</keyword>
<evidence type="ECO:0000313" key="3">
    <source>
        <dbReference type="Proteomes" id="UP001159405"/>
    </source>
</evidence>
<evidence type="ECO:0000256" key="1">
    <source>
        <dbReference type="SAM" id="Coils"/>
    </source>
</evidence>
<name>A0ABN8RUT3_9CNID</name>
<accession>A0ABN8RUT3</accession>
<sequence length="196" mass="22292">MLDKINNQLSTIKHDITNMKSNVTELEKGLNAVNDDVAEIKEKGDNCVAFIQGFIASHMGLETLCGYVEIERANRTPTQLNKNRKSPRPIHVAFLKYTDKTKILANAAVRLKDNPFHGNLIGIGADFAKDTQERRKALIPFKKHLQKKLEEQECRVFIAYPATSRFLEPRTAKLVNSFEEVNCFYVLFCIVIVILL</sequence>
<comment type="caution">
    <text evidence="2">The sequence shown here is derived from an EMBL/GenBank/DDBJ whole genome shotgun (WGS) entry which is preliminary data.</text>
</comment>
<dbReference type="InterPro" id="IPR004244">
    <property type="entry name" value="Transposase_22"/>
</dbReference>
<organism evidence="2 3">
    <name type="scientific">Porites lobata</name>
    <dbReference type="NCBI Taxonomy" id="104759"/>
    <lineage>
        <taxon>Eukaryota</taxon>
        <taxon>Metazoa</taxon>
        <taxon>Cnidaria</taxon>
        <taxon>Anthozoa</taxon>
        <taxon>Hexacorallia</taxon>
        <taxon>Scleractinia</taxon>
        <taxon>Fungiina</taxon>
        <taxon>Poritidae</taxon>
        <taxon>Porites</taxon>
    </lineage>
</organism>
<dbReference type="PANTHER" id="PTHR11505">
    <property type="entry name" value="L1 TRANSPOSABLE ELEMENT-RELATED"/>
    <property type="match status" value="1"/>
</dbReference>
<gene>
    <name evidence="2" type="ORF">PLOB_00028037</name>
</gene>
<dbReference type="Gene3D" id="3.30.70.1820">
    <property type="entry name" value="L1 transposable element, RRM domain"/>
    <property type="match status" value="1"/>
</dbReference>
<keyword evidence="1" id="KW-0175">Coiled coil</keyword>
<reference evidence="2 3" key="1">
    <citation type="submission" date="2022-05" db="EMBL/GenBank/DDBJ databases">
        <authorList>
            <consortium name="Genoscope - CEA"/>
            <person name="William W."/>
        </authorList>
    </citation>
    <scope>NUCLEOTIDE SEQUENCE [LARGE SCALE GENOMIC DNA]</scope>
</reference>
<dbReference type="Proteomes" id="UP001159405">
    <property type="component" value="Unassembled WGS sequence"/>
</dbReference>
<proteinExistence type="predicted"/>
<protein>
    <submittedName>
        <fullName evidence="2">Uncharacterized protein</fullName>
    </submittedName>
</protein>
<evidence type="ECO:0000313" key="2">
    <source>
        <dbReference type="EMBL" id="CAH3183087.1"/>
    </source>
</evidence>
<feature type="coiled-coil region" evidence="1">
    <location>
        <begin position="2"/>
        <end position="43"/>
    </location>
</feature>